<organism evidence="8 9">
    <name type="scientific">Campylobacter iguaniorum</name>
    <dbReference type="NCBI Taxonomy" id="1244531"/>
    <lineage>
        <taxon>Bacteria</taxon>
        <taxon>Pseudomonadati</taxon>
        <taxon>Campylobacterota</taxon>
        <taxon>Epsilonproteobacteria</taxon>
        <taxon>Campylobacterales</taxon>
        <taxon>Campylobacteraceae</taxon>
        <taxon>Campylobacter</taxon>
    </lineage>
</organism>
<dbReference type="InterPro" id="IPR004513">
    <property type="entry name" value="FtsX"/>
</dbReference>
<dbReference type="GO" id="GO:0051301">
    <property type="term" value="P:cell division"/>
    <property type="evidence" value="ECO:0007669"/>
    <property type="project" value="UniProtKB-KW"/>
</dbReference>
<dbReference type="Proteomes" id="UP000028486">
    <property type="component" value="Chromosome"/>
</dbReference>
<keyword evidence="8" id="KW-0132">Cell division</keyword>
<keyword evidence="2" id="KW-1003">Cell membrane</keyword>
<dbReference type="GO" id="GO:0032153">
    <property type="term" value="C:cell division site"/>
    <property type="evidence" value="ECO:0007669"/>
    <property type="project" value="TreeGrafter"/>
</dbReference>
<accession>A0A076FA54</accession>
<keyword evidence="4 6" id="KW-1133">Transmembrane helix</keyword>
<dbReference type="KEGG" id="caj:CIG1485E_1251"/>
<dbReference type="eggNOG" id="COG2177">
    <property type="taxonomic scope" value="Bacteria"/>
</dbReference>
<feature type="transmembrane region" description="Helical" evidence="6">
    <location>
        <begin position="141"/>
        <end position="165"/>
    </location>
</feature>
<evidence type="ECO:0000313" key="8">
    <source>
        <dbReference type="EMBL" id="AII15085.1"/>
    </source>
</evidence>
<evidence type="ECO:0000256" key="1">
    <source>
        <dbReference type="ARBA" id="ARBA00004651"/>
    </source>
</evidence>
<keyword evidence="3 6" id="KW-0812">Transmembrane</keyword>
<dbReference type="STRING" id="1244531.CIG2463D_1342"/>
<feature type="transmembrane region" description="Helical" evidence="6">
    <location>
        <begin position="201"/>
        <end position="225"/>
    </location>
</feature>
<feature type="domain" description="ABC3 transporter permease C-terminal" evidence="7">
    <location>
        <begin position="152"/>
        <end position="261"/>
    </location>
</feature>
<keyword evidence="8" id="KW-0131">Cell cycle</keyword>
<dbReference type="PANTHER" id="PTHR47755:SF1">
    <property type="entry name" value="CELL DIVISION PROTEIN FTSX"/>
    <property type="match status" value="1"/>
</dbReference>
<evidence type="ECO:0000256" key="3">
    <source>
        <dbReference type="ARBA" id="ARBA00022692"/>
    </source>
</evidence>
<name>A0A076FA54_9BACT</name>
<protein>
    <submittedName>
        <fullName evidence="8">Cell division protein FtsX</fullName>
    </submittedName>
</protein>
<evidence type="ECO:0000256" key="4">
    <source>
        <dbReference type="ARBA" id="ARBA00022989"/>
    </source>
</evidence>
<keyword evidence="5 6" id="KW-0472">Membrane</keyword>
<dbReference type="RefSeq" id="WP_038454698.1">
    <property type="nucleotide sequence ID" value="NZ_CP009043.1"/>
</dbReference>
<sequence>MRSFKSHIGVIFPLVVLLFSVEFSLMVNKIVLNYESAMGSDYNIIIVSNDDLNATLVKDSIDTFKELIPLNTKSVLDRLKEDISARNLTVLSNALPKFYSLKLNALPSSSYMTKIEERLLKIDGVKKVETFSKTHNKIYKILILAKWIFEYFVILIAIMGIVLIFKQMKIWLYEHKRRVEIMTLFGAPYWLKSAMLYKLSIIDSIIATMIVGVIYMFLPSVAVFQDAAFSAGFEIPNLDLINDCAILFGASIIVSIIAVSLVMIKSQEAK</sequence>
<dbReference type="HOGENOM" id="CLU_089208_0_0_7"/>
<gene>
    <name evidence="8" type="primary">ftsX</name>
    <name evidence="8" type="ORF">CIG1485E_1251</name>
</gene>
<dbReference type="PANTHER" id="PTHR47755">
    <property type="entry name" value="CELL DIVISION PROTEIN FTSX"/>
    <property type="match status" value="1"/>
</dbReference>
<dbReference type="Pfam" id="PF02687">
    <property type="entry name" value="FtsX"/>
    <property type="match status" value="1"/>
</dbReference>
<evidence type="ECO:0000259" key="7">
    <source>
        <dbReference type="Pfam" id="PF02687"/>
    </source>
</evidence>
<evidence type="ECO:0000313" key="9">
    <source>
        <dbReference type="Proteomes" id="UP000028486"/>
    </source>
</evidence>
<evidence type="ECO:0000256" key="6">
    <source>
        <dbReference type="SAM" id="Phobius"/>
    </source>
</evidence>
<proteinExistence type="predicted"/>
<evidence type="ECO:0000256" key="2">
    <source>
        <dbReference type="ARBA" id="ARBA00022475"/>
    </source>
</evidence>
<feature type="transmembrane region" description="Helical" evidence="6">
    <location>
        <begin position="245"/>
        <end position="264"/>
    </location>
</feature>
<dbReference type="InterPro" id="IPR003838">
    <property type="entry name" value="ABC3_permease_C"/>
</dbReference>
<comment type="subcellular location">
    <subcellularLocation>
        <location evidence="1">Cell membrane</location>
        <topology evidence="1">Multi-pass membrane protein</topology>
    </subcellularLocation>
</comment>
<evidence type="ECO:0000256" key="5">
    <source>
        <dbReference type="ARBA" id="ARBA00023136"/>
    </source>
</evidence>
<keyword evidence="9" id="KW-1185">Reference proteome</keyword>
<dbReference type="GO" id="GO:0005886">
    <property type="term" value="C:plasma membrane"/>
    <property type="evidence" value="ECO:0007669"/>
    <property type="project" value="UniProtKB-SubCell"/>
</dbReference>
<dbReference type="AlphaFoldDB" id="A0A076FA54"/>
<dbReference type="PATRIC" id="fig|1244531.5.peg.1353"/>
<dbReference type="EMBL" id="CP009043">
    <property type="protein sequence ID" value="AII15085.1"/>
    <property type="molecule type" value="Genomic_DNA"/>
</dbReference>
<reference evidence="9" key="1">
    <citation type="journal article" date="2014" name="Genome Announc.">
        <title>Complete Genome Sequence of Campylobacter iguaniorum Strain 1485ET, Isolated from a Bearded Dragon (Pogona vitticeps).</title>
        <authorList>
            <person name="Gilbert M.J."/>
            <person name="Miller W.G."/>
            <person name="Yee E."/>
            <person name="Kik M."/>
            <person name="Wagenaar J.A."/>
            <person name="Duim B."/>
        </authorList>
    </citation>
    <scope>NUCLEOTIDE SEQUENCE [LARGE SCALE GENOMIC DNA]</scope>
    <source>
        <strain evidence="9">1485E</strain>
    </source>
</reference>